<dbReference type="Pfam" id="PF00795">
    <property type="entry name" value="CN_hydrolase"/>
    <property type="match status" value="1"/>
</dbReference>
<keyword evidence="3 9" id="KW-1003">Cell membrane</keyword>
<dbReference type="EC" id="2.3.1.269" evidence="9"/>
<evidence type="ECO:0000256" key="8">
    <source>
        <dbReference type="ARBA" id="ARBA00023315"/>
    </source>
</evidence>
<feature type="transmembrane region" description="Helical" evidence="9">
    <location>
        <begin position="49"/>
        <end position="68"/>
    </location>
</feature>
<evidence type="ECO:0000256" key="7">
    <source>
        <dbReference type="ARBA" id="ARBA00023136"/>
    </source>
</evidence>
<comment type="caution">
    <text evidence="9">Lacks conserved residue(s) required for the propagation of feature annotation.</text>
</comment>
<proteinExistence type="inferred from homology"/>
<dbReference type="SUPFAM" id="SSF56317">
    <property type="entry name" value="Carbon-nitrogen hydrolase"/>
    <property type="match status" value="1"/>
</dbReference>
<gene>
    <name evidence="9 11" type="primary">lnt</name>
    <name evidence="11" type="ORF">L9S41_10570</name>
</gene>
<dbReference type="CDD" id="cd07571">
    <property type="entry name" value="ALP_N-acyl_transferase"/>
    <property type="match status" value="1"/>
</dbReference>
<feature type="domain" description="CN hydrolase" evidence="10">
    <location>
        <begin position="227"/>
        <end position="470"/>
    </location>
</feature>
<comment type="pathway">
    <text evidence="9">Protein modification; lipoprotein biosynthesis (N-acyl transfer).</text>
</comment>
<evidence type="ECO:0000256" key="2">
    <source>
        <dbReference type="ARBA" id="ARBA00010065"/>
    </source>
</evidence>
<name>A0ABY5ZJI4_9BACT</name>
<comment type="catalytic activity">
    <reaction evidence="9">
        <text>N-terminal S-1,2-diacyl-sn-glyceryl-L-cysteinyl-[lipoprotein] + a glycerophospholipid = N-acyl-S-1,2-diacyl-sn-glyceryl-L-cysteinyl-[lipoprotein] + a 2-acyl-sn-glycero-3-phospholipid + H(+)</text>
        <dbReference type="Rhea" id="RHEA:48228"/>
        <dbReference type="Rhea" id="RHEA-COMP:14681"/>
        <dbReference type="Rhea" id="RHEA-COMP:14684"/>
        <dbReference type="ChEBI" id="CHEBI:15378"/>
        <dbReference type="ChEBI" id="CHEBI:136912"/>
        <dbReference type="ChEBI" id="CHEBI:140656"/>
        <dbReference type="ChEBI" id="CHEBI:140657"/>
        <dbReference type="ChEBI" id="CHEBI:140660"/>
        <dbReference type="EC" id="2.3.1.269"/>
    </reaction>
</comment>
<dbReference type="InterPro" id="IPR036526">
    <property type="entry name" value="C-N_Hydrolase_sf"/>
</dbReference>
<keyword evidence="12" id="KW-1185">Reference proteome</keyword>
<evidence type="ECO:0000313" key="12">
    <source>
        <dbReference type="Proteomes" id="UP001060414"/>
    </source>
</evidence>
<dbReference type="RefSeq" id="WP_260746491.1">
    <property type="nucleotide sequence ID" value="NZ_CP092109.1"/>
</dbReference>
<dbReference type="Proteomes" id="UP001060414">
    <property type="component" value="Chromosome"/>
</dbReference>
<feature type="transmembrane region" description="Helical" evidence="9">
    <location>
        <begin position="122"/>
        <end position="146"/>
    </location>
</feature>
<evidence type="ECO:0000256" key="6">
    <source>
        <dbReference type="ARBA" id="ARBA00022989"/>
    </source>
</evidence>
<dbReference type="Gene3D" id="3.60.110.10">
    <property type="entry name" value="Carbon-nitrogen hydrolase"/>
    <property type="match status" value="1"/>
</dbReference>
<organism evidence="11 12">
    <name type="scientific">Geoalkalibacter halelectricus</name>
    <dbReference type="NCBI Taxonomy" id="2847045"/>
    <lineage>
        <taxon>Bacteria</taxon>
        <taxon>Pseudomonadati</taxon>
        <taxon>Thermodesulfobacteriota</taxon>
        <taxon>Desulfuromonadia</taxon>
        <taxon>Desulfuromonadales</taxon>
        <taxon>Geoalkalibacteraceae</taxon>
        <taxon>Geoalkalibacter</taxon>
    </lineage>
</organism>
<evidence type="ECO:0000256" key="1">
    <source>
        <dbReference type="ARBA" id="ARBA00004651"/>
    </source>
</evidence>
<feature type="transmembrane region" description="Helical" evidence="9">
    <location>
        <begin position="188"/>
        <end position="209"/>
    </location>
</feature>
<protein>
    <recommendedName>
        <fullName evidence="9">Apolipoprotein N-acyltransferase</fullName>
        <shortName evidence="9">ALP N-acyltransferase</shortName>
        <ecNumber evidence="9">2.3.1.269</ecNumber>
    </recommendedName>
</protein>
<dbReference type="InterPro" id="IPR003010">
    <property type="entry name" value="C-N_Hydrolase"/>
</dbReference>
<evidence type="ECO:0000256" key="9">
    <source>
        <dbReference type="HAMAP-Rule" id="MF_01148"/>
    </source>
</evidence>
<feature type="transmembrane region" description="Helical" evidence="9">
    <location>
        <begin position="80"/>
        <end position="102"/>
    </location>
</feature>
<dbReference type="PANTHER" id="PTHR38686">
    <property type="entry name" value="APOLIPOPROTEIN N-ACYLTRANSFERASE"/>
    <property type="match status" value="1"/>
</dbReference>
<keyword evidence="8 9" id="KW-0012">Acyltransferase</keyword>
<comment type="subcellular location">
    <subcellularLocation>
        <location evidence="1 9">Cell membrane</location>
        <topology evidence="1 9">Multi-pass membrane protein</topology>
    </subcellularLocation>
</comment>
<evidence type="ECO:0000259" key="10">
    <source>
        <dbReference type="PROSITE" id="PS50263"/>
    </source>
</evidence>
<keyword evidence="5 9" id="KW-0812">Transmembrane</keyword>
<keyword evidence="7 9" id="KW-0472">Membrane</keyword>
<evidence type="ECO:0000313" key="11">
    <source>
        <dbReference type="EMBL" id="UWZ78142.1"/>
    </source>
</evidence>
<evidence type="ECO:0000256" key="3">
    <source>
        <dbReference type="ARBA" id="ARBA00022475"/>
    </source>
</evidence>
<sequence length="510" mass="56147">MISLPIDRTAALAAVSGLLLALAFPRPDWAELAWVALVPLLLVMDKRPFHSGFTAGVAFFALVLYWLNIVMTTYGGLHPVLSVVAYLLLVLYLALFFGAATWAAARLREKLGYSPVLTLPVLWVALEFLRSFLFTGFPWASLGYALQSRLVLIQSADLFGVYGLSFLLVLSNAALAEGVRWLRRSRNFPGMALGVLAVLFSANIAYGLWRMDAGGDAREQRLRVALIQGNIDQGIKWDPAYQEETIRIYRDLSRQVSGREDLDLLIWPEAATPFYFQDPSALSQQVAQVPVETGAFLLFGSPAYEVVNRQYEYLNSAFLLSPAGEILGRSDKVHLVPFGEYVPLKRFLPFVDKLVVGIGDFSPGTVRPLPMDGARLGILVCYEAIFPELARDFVRQGSDLLINITNDAWFGRSSAPYQHLAMSRFRAVENRVWLARAANTGISAFVTPSGRVLEATPIFETAAVAAEVGVGAGPSLYRRIGDSVPMAFMGLSVLWLVLTRRRMESAANGS</sequence>
<comment type="similarity">
    <text evidence="2 9">Belongs to the CN hydrolase family. Apolipoprotein N-acyltransferase subfamily.</text>
</comment>
<reference evidence="11" key="1">
    <citation type="journal article" date="2022" name="Environ. Microbiol.">
        <title>Geoalkalibacter halelectricus SAP #1 sp. nov. possessing extracellular electron transfer and mineral#reducing capabilities from a haloalkaline environment.</title>
        <authorList>
            <person name="Yadav S."/>
            <person name="Singh R."/>
            <person name="Sundharam S.S."/>
            <person name="Chaudhary S."/>
            <person name="Krishnamurthi S."/>
            <person name="Patil S.A."/>
        </authorList>
    </citation>
    <scope>NUCLEOTIDE SEQUENCE</scope>
    <source>
        <strain evidence="11">SAP-1</strain>
    </source>
</reference>
<dbReference type="PROSITE" id="PS50263">
    <property type="entry name" value="CN_HYDROLASE"/>
    <property type="match status" value="1"/>
</dbReference>
<dbReference type="InterPro" id="IPR004563">
    <property type="entry name" value="Apolipo_AcylTrfase"/>
</dbReference>
<dbReference type="HAMAP" id="MF_01148">
    <property type="entry name" value="Lnt"/>
    <property type="match status" value="1"/>
</dbReference>
<evidence type="ECO:0000256" key="5">
    <source>
        <dbReference type="ARBA" id="ARBA00022692"/>
    </source>
</evidence>
<evidence type="ECO:0000256" key="4">
    <source>
        <dbReference type="ARBA" id="ARBA00022679"/>
    </source>
</evidence>
<dbReference type="NCBIfam" id="TIGR00546">
    <property type="entry name" value="lnt"/>
    <property type="match status" value="1"/>
</dbReference>
<dbReference type="EMBL" id="CP092109">
    <property type="protein sequence ID" value="UWZ78142.1"/>
    <property type="molecule type" value="Genomic_DNA"/>
</dbReference>
<dbReference type="InterPro" id="IPR045378">
    <property type="entry name" value="LNT_N"/>
</dbReference>
<feature type="transmembrane region" description="Helical" evidence="9">
    <location>
        <begin position="158"/>
        <end position="176"/>
    </location>
</feature>
<keyword evidence="4 9" id="KW-0808">Transferase</keyword>
<dbReference type="Pfam" id="PF20154">
    <property type="entry name" value="LNT_N"/>
    <property type="match status" value="1"/>
</dbReference>
<keyword evidence="6 9" id="KW-1133">Transmembrane helix</keyword>
<accession>A0ABY5ZJI4</accession>
<dbReference type="PANTHER" id="PTHR38686:SF1">
    <property type="entry name" value="APOLIPOPROTEIN N-ACYLTRANSFERASE"/>
    <property type="match status" value="1"/>
</dbReference>
<comment type="function">
    <text evidence="9">Catalyzes the phospholipid dependent N-acylation of the N-terminal cysteine of apolipoprotein, the last step in lipoprotein maturation.</text>
</comment>